<feature type="domain" description="Gelsolin-like" evidence="8">
    <location>
        <begin position="750"/>
        <end position="837"/>
    </location>
</feature>
<evidence type="ECO:0000256" key="1">
    <source>
        <dbReference type="ARBA" id="ARBA00004255"/>
    </source>
</evidence>
<dbReference type="GO" id="GO:0006886">
    <property type="term" value="P:intracellular protein transport"/>
    <property type="evidence" value="ECO:0007669"/>
    <property type="project" value="InterPro"/>
</dbReference>
<keyword evidence="6" id="KW-0653">Protein transport</keyword>
<dbReference type="Gene3D" id="2.60.40.1670">
    <property type="entry name" value="beta-sandwich domain of Sec23/24"/>
    <property type="match status" value="2"/>
</dbReference>
<accession>A0A3R7KKA5</accession>
<dbReference type="Pfam" id="PF04811">
    <property type="entry name" value="Sec23_trunk"/>
    <property type="match status" value="1"/>
</dbReference>
<protein>
    <recommendedName>
        <fullName evidence="3 6">Protein transport protein SEC23</fullName>
    </recommendedName>
</protein>
<keyword evidence="6" id="KW-0862">Zinc</keyword>
<dbReference type="GO" id="GO:0070971">
    <property type="term" value="C:endoplasmic reticulum exit site"/>
    <property type="evidence" value="ECO:0007669"/>
    <property type="project" value="TreeGrafter"/>
</dbReference>
<dbReference type="GO" id="GO:0000139">
    <property type="term" value="C:Golgi membrane"/>
    <property type="evidence" value="ECO:0007669"/>
    <property type="project" value="UniProtKB-SubCell"/>
</dbReference>
<dbReference type="AlphaFoldDB" id="A0A3R7KKA5"/>
<dbReference type="SUPFAM" id="SSF81811">
    <property type="entry name" value="Helical domain of Sec23/24"/>
    <property type="match status" value="1"/>
</dbReference>
<comment type="similarity">
    <text evidence="2 6">Belongs to the SEC23/SEC24 family. SEC23 subfamily.</text>
</comment>
<dbReference type="GO" id="GO:0008270">
    <property type="term" value="F:zinc ion binding"/>
    <property type="evidence" value="ECO:0007669"/>
    <property type="project" value="InterPro"/>
</dbReference>
<keyword evidence="6" id="KW-0472">Membrane</keyword>
<dbReference type="PANTHER" id="PTHR11141">
    <property type="entry name" value="PROTEIN TRANSPORT PROTEIN SEC23"/>
    <property type="match status" value="1"/>
</dbReference>
<dbReference type="PANTHER" id="PTHR11141:SF0">
    <property type="entry name" value="PROTEIN TRANSPORT PROTEIN SEC23"/>
    <property type="match status" value="1"/>
</dbReference>
<evidence type="ECO:0000259" key="8">
    <source>
        <dbReference type="Pfam" id="PF00626"/>
    </source>
</evidence>
<comment type="subcellular location">
    <subcellularLocation>
        <location evidence="6">Cytoplasmic vesicle</location>
        <location evidence="6">COPII-coated vesicle membrane</location>
        <topology evidence="6">Peripheral membrane protein</topology>
        <orientation evidence="6">Cytoplasmic side</orientation>
    </subcellularLocation>
    <subcellularLocation>
        <location evidence="6">Endoplasmic reticulum membrane</location>
        <topology evidence="6">Peripheral membrane protein</topology>
        <orientation evidence="6">Cytoplasmic side</orientation>
    </subcellularLocation>
    <subcellularLocation>
        <location evidence="1">Golgi apparatus membrane</location>
        <topology evidence="1">Peripheral membrane protein</topology>
        <orientation evidence="1">Cytoplasmic side</orientation>
    </subcellularLocation>
</comment>
<feature type="domain" description="Sec23/Sec24 helical" evidence="10">
    <location>
        <begin position="636"/>
        <end position="736"/>
    </location>
</feature>
<feature type="region of interest" description="Disordered" evidence="7">
    <location>
        <begin position="1"/>
        <end position="35"/>
    </location>
</feature>
<comment type="function">
    <text evidence="5 6">Component of the coat protein complex II (COPII) which promotes the formation of transport vesicles from the endoplasmic reticulum (ER). The coat has two main functions, the physical deformation of the endoplasmic reticulum membrane into vesicles and the selection of cargo molecules.</text>
</comment>
<dbReference type="GO" id="GO:0090110">
    <property type="term" value="P:COPII-coated vesicle cargo loading"/>
    <property type="evidence" value="ECO:0007669"/>
    <property type="project" value="TreeGrafter"/>
</dbReference>
<keyword evidence="6" id="KW-0813">Transport</keyword>
<dbReference type="InterPro" id="IPR036175">
    <property type="entry name" value="Sec23/24_helical_dom_sf"/>
</dbReference>
<dbReference type="SUPFAM" id="SSF82919">
    <property type="entry name" value="Zn-finger domain of Sec23/24"/>
    <property type="match status" value="1"/>
</dbReference>
<keyword evidence="4" id="KW-0333">Golgi apparatus</keyword>
<sequence length="909" mass="100677">MATTVDGTCKQQQQQQQQQPYQYEQQRGASGVNTTADALTSPVGFQRASAMAYTNAADSALASGQDAPSAALNATDVNGLRWTWSTYPNTYRDAKHDPVSVASITLPEMIVPLACMYTPLKPLETCHFVIGDPAARGQQCPNCGAFWNKHCYREEGKFWMCPSCLRRSPMPPNYSPEHPALHHDTVEYIIPSAAPTAAEGEVVDATAKHTYPTFIFIIDVCIPVEELESLKQGILRCLNWIPPQSLVGFISFGARTSVWELGTTTMTRCYSLRGEKQYDPAELSAMLQVTDAMPVRGRFLALLEDCEFVLTTLIEELQCDDSVTPGNKRPLRTTGTAVSVAVRLLELLYEKPIVKEAKAAAAASVPSVKAGRLMLFTGGPCTRGPGTVVGIEKEKMMRFHRDIIDGDTPYYADAFNMYNNLQQRLSNVQASLDVFAESFDQTGILEMREAVNQTGGTFICGDAFSHKMFATSFQRYFDRFDSRVQALEEHGAAFSVRSAFCVKFGLHTSVDTLVSGVLGPCLVDEQANKTSLHRAASPIQIGVGGTTNWCVSTLDEAVTYTFLFDTATMSKKDGGDAVGTKDPRGNETRRRFFQFVVRFTTPHGESRVRVTSVVLPVAPSLPSIDPQYFVQHQAFDQTCAATVLARMVVSILEKHPSKWDDTKRWLDTLLVRFVRRYGTFRPGMPESLRLHPCLSLFPSFLFNLRRSEYFMVLNISPDETTFKRHWLMRDPVDNCVLMIQPALYSYDIETPQASPVPLDSCSLCPDNILLMDAYFNIHIMWGTTIFAWIQAKYQDNPEYTYFAQLLETVENDAIGLLSTRYPYPRFSRTDANGSEARHIKTRMNPTTTHHSGPIGTAAAGVGATAASDQSDVIYTDEASIMKFMESLKQAVVSLGNDGNGTVSRSLGGS</sequence>
<feature type="domain" description="Sec23/Sec24 trunk" evidence="9">
    <location>
        <begin position="212"/>
        <end position="477"/>
    </location>
</feature>
<evidence type="ECO:0000256" key="5">
    <source>
        <dbReference type="ARBA" id="ARBA00025471"/>
    </source>
</evidence>
<dbReference type="Pfam" id="PF08033">
    <property type="entry name" value="Sec23_BS"/>
    <property type="match status" value="1"/>
</dbReference>
<dbReference type="Pfam" id="PF00626">
    <property type="entry name" value="Gelsolin"/>
    <property type="match status" value="1"/>
</dbReference>
<gene>
    <name evidence="12" type="ORF">TraAM80_03030</name>
</gene>
<dbReference type="FunFam" id="3.40.50.410:FF:000043">
    <property type="entry name" value="Protein transport protein SEC23"/>
    <property type="match status" value="1"/>
</dbReference>
<evidence type="ECO:0000256" key="6">
    <source>
        <dbReference type="RuleBase" id="RU365030"/>
    </source>
</evidence>
<evidence type="ECO:0000256" key="4">
    <source>
        <dbReference type="ARBA" id="ARBA00023034"/>
    </source>
</evidence>
<keyword evidence="6" id="KW-0256">Endoplasmic reticulum</keyword>
<keyword evidence="6" id="KW-0963">Cytoplasm</keyword>
<dbReference type="InterPro" id="IPR007123">
    <property type="entry name" value="Gelsolin-like_dom"/>
</dbReference>
<keyword evidence="6" id="KW-0968">Cytoplasmic vesicle</keyword>
<dbReference type="InterPro" id="IPR006896">
    <property type="entry name" value="Sec23/24_trunk_dom"/>
</dbReference>
<evidence type="ECO:0000259" key="9">
    <source>
        <dbReference type="Pfam" id="PF04811"/>
    </source>
</evidence>
<dbReference type="InterPro" id="IPR006900">
    <property type="entry name" value="Sec23/24_helical_dom"/>
</dbReference>
<dbReference type="InterPro" id="IPR036174">
    <property type="entry name" value="Znf_Sec23_Sec24_sf"/>
</dbReference>
<dbReference type="Gene3D" id="3.40.20.10">
    <property type="entry name" value="Severin"/>
    <property type="match status" value="1"/>
</dbReference>
<dbReference type="GO" id="GO:0005789">
    <property type="term" value="C:endoplasmic reticulum membrane"/>
    <property type="evidence" value="ECO:0007669"/>
    <property type="project" value="UniProtKB-SubCell"/>
</dbReference>
<dbReference type="InterPro" id="IPR012990">
    <property type="entry name" value="Beta-sandwich_Sec23_24"/>
</dbReference>
<feature type="domain" description="Sec23/Sec24 beta-sandwich" evidence="11">
    <location>
        <begin position="499"/>
        <end position="618"/>
    </location>
</feature>
<keyword evidence="6" id="KW-0479">Metal-binding</keyword>
<proteinExistence type="inferred from homology"/>
<evidence type="ECO:0000313" key="12">
    <source>
        <dbReference type="EMBL" id="RNF08176.1"/>
    </source>
</evidence>
<keyword evidence="13" id="KW-1185">Reference proteome</keyword>
<evidence type="ECO:0000256" key="3">
    <source>
        <dbReference type="ARBA" id="ARBA00021212"/>
    </source>
</evidence>
<reference evidence="12 13" key="1">
    <citation type="journal article" date="2018" name="BMC Genomics">
        <title>Genomic comparison of Trypanosoma conorhini and Trypanosoma rangeli to Trypanosoma cruzi strains of high and low virulence.</title>
        <authorList>
            <person name="Bradwell K.R."/>
            <person name="Koparde V.N."/>
            <person name="Matveyev A.V."/>
            <person name="Serrano M.G."/>
            <person name="Alves J.M."/>
            <person name="Parikh H."/>
            <person name="Huang B."/>
            <person name="Lee V."/>
            <person name="Espinosa-Alvarez O."/>
            <person name="Ortiz P.A."/>
            <person name="Costa-Martins A.G."/>
            <person name="Teixeira M.M."/>
            <person name="Buck G.A."/>
        </authorList>
    </citation>
    <scope>NUCLEOTIDE SEQUENCE [LARGE SCALE GENOMIC DNA]</scope>
    <source>
        <strain evidence="12 13">AM80</strain>
    </source>
</reference>
<dbReference type="InterPro" id="IPR029006">
    <property type="entry name" value="ADF-H/Gelsolin-like_dom_sf"/>
</dbReference>
<dbReference type="EMBL" id="MKGL01000071">
    <property type="protein sequence ID" value="RNF08176.1"/>
    <property type="molecule type" value="Genomic_DNA"/>
</dbReference>
<dbReference type="GO" id="GO:0005096">
    <property type="term" value="F:GTPase activator activity"/>
    <property type="evidence" value="ECO:0007669"/>
    <property type="project" value="TreeGrafter"/>
</dbReference>
<dbReference type="RefSeq" id="XP_029240244.1">
    <property type="nucleotide sequence ID" value="XM_029380012.1"/>
</dbReference>
<name>A0A3R7KKA5_TRYRA</name>
<dbReference type="Gene3D" id="3.40.50.410">
    <property type="entry name" value="von Willebrand factor, type A domain"/>
    <property type="match status" value="1"/>
</dbReference>
<dbReference type="Gene3D" id="1.20.120.730">
    <property type="entry name" value="Sec23/Sec24 helical domain"/>
    <property type="match status" value="1"/>
</dbReference>
<dbReference type="InterPro" id="IPR036465">
    <property type="entry name" value="vWFA_dom_sf"/>
</dbReference>
<evidence type="ECO:0000259" key="10">
    <source>
        <dbReference type="Pfam" id="PF04815"/>
    </source>
</evidence>
<dbReference type="InterPro" id="IPR037364">
    <property type="entry name" value="Sec23"/>
</dbReference>
<dbReference type="SUPFAM" id="SSF82754">
    <property type="entry name" value="C-terminal, gelsolin-like domain of Sec23/24"/>
    <property type="match status" value="1"/>
</dbReference>
<evidence type="ECO:0000259" key="11">
    <source>
        <dbReference type="Pfam" id="PF08033"/>
    </source>
</evidence>
<dbReference type="SUPFAM" id="SSF53300">
    <property type="entry name" value="vWA-like"/>
    <property type="match status" value="1"/>
</dbReference>
<feature type="compositionally biased region" description="Polar residues" evidence="7">
    <location>
        <begin position="1"/>
        <end position="10"/>
    </location>
</feature>
<dbReference type="FunFam" id="3.40.20.10:FF:000041">
    <property type="entry name" value="Protein transport protein SEC23"/>
    <property type="match status" value="1"/>
</dbReference>
<dbReference type="Proteomes" id="UP000283634">
    <property type="component" value="Unassembled WGS sequence"/>
</dbReference>
<dbReference type="OMA" id="LFHGERE"/>
<feature type="compositionally biased region" description="Low complexity" evidence="7">
    <location>
        <begin position="11"/>
        <end position="26"/>
    </location>
</feature>
<evidence type="ECO:0000313" key="13">
    <source>
        <dbReference type="Proteomes" id="UP000283634"/>
    </source>
</evidence>
<organism evidence="12 13">
    <name type="scientific">Trypanosoma rangeli</name>
    <dbReference type="NCBI Taxonomy" id="5698"/>
    <lineage>
        <taxon>Eukaryota</taxon>
        <taxon>Discoba</taxon>
        <taxon>Euglenozoa</taxon>
        <taxon>Kinetoplastea</taxon>
        <taxon>Metakinetoplastina</taxon>
        <taxon>Trypanosomatida</taxon>
        <taxon>Trypanosomatidae</taxon>
        <taxon>Trypanosoma</taxon>
        <taxon>Herpetosoma</taxon>
    </lineage>
</organism>
<dbReference type="InterPro" id="IPR036180">
    <property type="entry name" value="Gelsolin-like_dom_sf"/>
</dbReference>
<evidence type="ECO:0000256" key="2">
    <source>
        <dbReference type="ARBA" id="ARBA00009210"/>
    </source>
</evidence>
<evidence type="ECO:0000256" key="7">
    <source>
        <dbReference type="SAM" id="MobiDB-lite"/>
    </source>
</evidence>
<dbReference type="VEuPathDB" id="TriTrypDB:TRSC58_00644"/>
<dbReference type="GeneID" id="40326963"/>
<keyword evidence="6" id="KW-0931">ER-Golgi transport</keyword>
<dbReference type="SUPFAM" id="SSF81995">
    <property type="entry name" value="beta-sandwich domain of Sec23/24"/>
    <property type="match status" value="1"/>
</dbReference>
<dbReference type="Pfam" id="PF04815">
    <property type="entry name" value="Sec23_helical"/>
    <property type="match status" value="1"/>
</dbReference>
<dbReference type="GO" id="GO:0030127">
    <property type="term" value="C:COPII vesicle coat"/>
    <property type="evidence" value="ECO:0007669"/>
    <property type="project" value="InterPro"/>
</dbReference>
<dbReference type="OrthoDB" id="10256289at2759"/>
<comment type="caution">
    <text evidence="12">The sequence shown here is derived from an EMBL/GenBank/DDBJ whole genome shotgun (WGS) entry which is preliminary data.</text>
</comment>